<dbReference type="InterPro" id="IPR006094">
    <property type="entry name" value="Oxid_FAD_bind_N"/>
</dbReference>
<reference evidence="18" key="1">
    <citation type="journal article" date="2021" name="PeerJ">
        <title>Extensive microbial diversity within the chicken gut microbiome revealed by metagenomics and culture.</title>
        <authorList>
            <person name="Gilroy R."/>
            <person name="Ravi A."/>
            <person name="Getino M."/>
            <person name="Pursley I."/>
            <person name="Horton D.L."/>
            <person name="Alikhan N.F."/>
            <person name="Baker D."/>
            <person name="Gharbi K."/>
            <person name="Hall N."/>
            <person name="Watson M."/>
            <person name="Adriaenssens E.M."/>
            <person name="Foster-Nyarko E."/>
            <person name="Jarju S."/>
            <person name="Secka A."/>
            <person name="Antonio M."/>
            <person name="Oren A."/>
            <person name="Chaudhuri R.R."/>
            <person name="La Ragione R."/>
            <person name="Hildebrand F."/>
            <person name="Pallen M.J."/>
        </authorList>
    </citation>
    <scope>NUCLEOTIDE SEQUENCE</scope>
    <source>
        <strain evidence="18">ChiBcec8-13705</strain>
    </source>
</reference>
<comment type="catalytic activity">
    <reaction evidence="15 16">
        <text>UDP-N-acetyl-alpha-D-muramate + NADP(+) = UDP-N-acetyl-3-O-(1-carboxyvinyl)-alpha-D-glucosamine + NADPH + H(+)</text>
        <dbReference type="Rhea" id="RHEA:12248"/>
        <dbReference type="ChEBI" id="CHEBI:15378"/>
        <dbReference type="ChEBI" id="CHEBI:57783"/>
        <dbReference type="ChEBI" id="CHEBI:58349"/>
        <dbReference type="ChEBI" id="CHEBI:68483"/>
        <dbReference type="ChEBI" id="CHEBI:70757"/>
        <dbReference type="EC" id="1.3.1.98"/>
    </reaction>
</comment>
<comment type="similarity">
    <text evidence="16">Belongs to the MurB family.</text>
</comment>
<dbReference type="Gene3D" id="3.90.78.10">
    <property type="entry name" value="UDP-N-acetylenolpyruvoylglucosamine reductase, C-terminal domain"/>
    <property type="match status" value="1"/>
</dbReference>
<evidence type="ECO:0000256" key="13">
    <source>
        <dbReference type="ARBA" id="ARBA00023306"/>
    </source>
</evidence>
<dbReference type="GO" id="GO:0008762">
    <property type="term" value="F:UDP-N-acetylmuramate dehydrogenase activity"/>
    <property type="evidence" value="ECO:0007669"/>
    <property type="project" value="UniProtKB-UniRule"/>
</dbReference>
<dbReference type="InterPro" id="IPR011601">
    <property type="entry name" value="MurB_C"/>
</dbReference>
<evidence type="ECO:0000256" key="2">
    <source>
        <dbReference type="ARBA" id="ARBA00003921"/>
    </source>
</evidence>
<dbReference type="Gene3D" id="3.30.465.10">
    <property type="match status" value="1"/>
</dbReference>
<comment type="subcellular location">
    <subcellularLocation>
        <location evidence="3 16">Cytoplasm</location>
    </subcellularLocation>
</comment>
<evidence type="ECO:0000256" key="15">
    <source>
        <dbReference type="ARBA" id="ARBA00048914"/>
    </source>
</evidence>
<feature type="active site" description="Proton donor" evidence="16">
    <location>
        <position position="233"/>
    </location>
</feature>
<dbReference type="GO" id="GO:0071555">
    <property type="term" value="P:cell wall organization"/>
    <property type="evidence" value="ECO:0007669"/>
    <property type="project" value="UniProtKB-KW"/>
</dbReference>
<sequence>MANAIPSLIQALRAEGLPCAEGEPLARHCTFRIGGPAAVFCTPHTAPALLRALELCSEYGVRTYLLGNGSNVLFADEGFAGAVICLTGLETNFSCTEQGDTAAVKVSAGGTLAALCHAVCARGLTGLEFAYGIPGTVGGAVYMNAGAYGGEIKDVLAEVAFLDENRRLCRLPAAELALGYRTSVFEKKPWCIVEATFTLRRDPDGPEAIRARMEEFMARRRAKQPLDLPSAGSTFKRPAGCFAGQLIDECGLRGFAVGGAAVSEKHCGFVVNKGGATCADVLRLTDEVRRIVLEKTGHTLEREIRVVQ</sequence>
<feature type="domain" description="FAD-binding PCMH-type" evidence="17">
    <location>
        <begin position="32"/>
        <end position="202"/>
    </location>
</feature>
<gene>
    <name evidence="16 18" type="primary">murB</name>
    <name evidence="18" type="ORF">H9945_00050</name>
</gene>
<evidence type="ECO:0000256" key="6">
    <source>
        <dbReference type="ARBA" id="ARBA00022618"/>
    </source>
</evidence>
<dbReference type="InterPro" id="IPR016167">
    <property type="entry name" value="FAD-bd_PCMH_sub1"/>
</dbReference>
<evidence type="ECO:0000256" key="9">
    <source>
        <dbReference type="ARBA" id="ARBA00022857"/>
    </source>
</evidence>
<dbReference type="SUPFAM" id="SSF56194">
    <property type="entry name" value="Uridine diphospho-N-Acetylenolpyruvylglucosamine reductase, MurB, C-terminal domain"/>
    <property type="match status" value="1"/>
</dbReference>
<dbReference type="GO" id="GO:0009252">
    <property type="term" value="P:peptidoglycan biosynthetic process"/>
    <property type="evidence" value="ECO:0007669"/>
    <property type="project" value="UniProtKB-UniRule"/>
</dbReference>
<dbReference type="InterPro" id="IPR003170">
    <property type="entry name" value="MurB"/>
</dbReference>
<reference evidence="18" key="2">
    <citation type="submission" date="2021-04" db="EMBL/GenBank/DDBJ databases">
        <authorList>
            <person name="Gilroy R."/>
        </authorList>
    </citation>
    <scope>NUCLEOTIDE SEQUENCE</scope>
    <source>
        <strain evidence="18">ChiBcec8-13705</strain>
    </source>
</reference>
<organism evidence="18 19">
    <name type="scientific">Candidatus Gemmiger avicola</name>
    <dbReference type="NCBI Taxonomy" id="2838605"/>
    <lineage>
        <taxon>Bacteria</taxon>
        <taxon>Bacillati</taxon>
        <taxon>Bacillota</taxon>
        <taxon>Clostridia</taxon>
        <taxon>Eubacteriales</taxon>
        <taxon>Gemmiger</taxon>
    </lineage>
</organism>
<dbReference type="GO" id="GO:0008360">
    <property type="term" value="P:regulation of cell shape"/>
    <property type="evidence" value="ECO:0007669"/>
    <property type="project" value="UniProtKB-KW"/>
</dbReference>
<evidence type="ECO:0000256" key="4">
    <source>
        <dbReference type="ARBA" id="ARBA00004752"/>
    </source>
</evidence>
<keyword evidence="11 16" id="KW-0573">Peptidoglycan synthesis</keyword>
<keyword evidence="10 16" id="KW-0133">Cell shape</keyword>
<keyword evidence="13 16" id="KW-0131">Cell cycle</keyword>
<proteinExistence type="inferred from homology"/>
<evidence type="ECO:0000256" key="5">
    <source>
        <dbReference type="ARBA" id="ARBA00022490"/>
    </source>
</evidence>
<keyword evidence="7 16" id="KW-0285">Flavoprotein</keyword>
<evidence type="ECO:0000256" key="10">
    <source>
        <dbReference type="ARBA" id="ARBA00022960"/>
    </source>
</evidence>
<dbReference type="PANTHER" id="PTHR21071">
    <property type="entry name" value="UDP-N-ACETYLENOLPYRUVOYLGLUCOSAMINE REDUCTASE"/>
    <property type="match status" value="1"/>
</dbReference>
<dbReference type="InterPro" id="IPR016169">
    <property type="entry name" value="FAD-bd_PCMH_sub2"/>
</dbReference>
<evidence type="ECO:0000313" key="19">
    <source>
        <dbReference type="Proteomes" id="UP000886803"/>
    </source>
</evidence>
<comment type="cofactor">
    <cofactor evidence="1 16">
        <name>FAD</name>
        <dbReference type="ChEBI" id="CHEBI:57692"/>
    </cofactor>
</comment>
<dbReference type="AlphaFoldDB" id="A0A9D2M4W9"/>
<comment type="caution">
    <text evidence="18">The sequence shown here is derived from an EMBL/GenBank/DDBJ whole genome shotgun (WGS) entry which is preliminary data.</text>
</comment>
<comment type="pathway">
    <text evidence="4 16">Cell wall biogenesis; peptidoglycan biosynthesis.</text>
</comment>
<evidence type="ECO:0000256" key="7">
    <source>
        <dbReference type="ARBA" id="ARBA00022630"/>
    </source>
</evidence>
<evidence type="ECO:0000256" key="8">
    <source>
        <dbReference type="ARBA" id="ARBA00022827"/>
    </source>
</evidence>
<dbReference type="EMBL" id="DWYG01000001">
    <property type="protein sequence ID" value="HJB40869.1"/>
    <property type="molecule type" value="Genomic_DNA"/>
</dbReference>
<dbReference type="Pfam" id="PF02873">
    <property type="entry name" value="MurB_C"/>
    <property type="match status" value="1"/>
</dbReference>
<dbReference type="GO" id="GO:0051301">
    <property type="term" value="P:cell division"/>
    <property type="evidence" value="ECO:0007669"/>
    <property type="project" value="UniProtKB-KW"/>
</dbReference>
<protein>
    <recommendedName>
        <fullName evidence="16">UDP-N-acetylenolpyruvoylglucosamine reductase</fullName>
        <ecNumber evidence="16">1.3.1.98</ecNumber>
    </recommendedName>
    <alternativeName>
        <fullName evidence="16">UDP-N-acetylmuramate dehydrogenase</fullName>
    </alternativeName>
</protein>
<dbReference type="GO" id="GO:0005829">
    <property type="term" value="C:cytosol"/>
    <property type="evidence" value="ECO:0007669"/>
    <property type="project" value="TreeGrafter"/>
</dbReference>
<dbReference type="GO" id="GO:0071949">
    <property type="term" value="F:FAD binding"/>
    <property type="evidence" value="ECO:0007669"/>
    <property type="project" value="InterPro"/>
</dbReference>
<dbReference type="NCBIfam" id="TIGR00179">
    <property type="entry name" value="murB"/>
    <property type="match status" value="1"/>
</dbReference>
<accession>A0A9D2M4W9</accession>
<dbReference type="PANTHER" id="PTHR21071:SF4">
    <property type="entry name" value="UDP-N-ACETYLENOLPYRUVOYLGLUCOSAMINE REDUCTASE"/>
    <property type="match status" value="1"/>
</dbReference>
<keyword evidence="14 16" id="KW-0961">Cell wall biogenesis/degradation</keyword>
<keyword evidence="8 16" id="KW-0274">FAD</keyword>
<dbReference type="SUPFAM" id="SSF56176">
    <property type="entry name" value="FAD-binding/transporter-associated domain-like"/>
    <property type="match status" value="1"/>
</dbReference>
<comment type="function">
    <text evidence="2 16">Cell wall formation.</text>
</comment>
<feature type="active site" evidence="16">
    <location>
        <position position="181"/>
    </location>
</feature>
<dbReference type="Gene3D" id="3.30.43.10">
    <property type="entry name" value="Uridine Diphospho-n-acetylenolpyruvylglucosamine Reductase, domain 2"/>
    <property type="match status" value="1"/>
</dbReference>
<keyword evidence="6 16" id="KW-0132">Cell division</keyword>
<evidence type="ECO:0000259" key="17">
    <source>
        <dbReference type="PROSITE" id="PS51387"/>
    </source>
</evidence>
<evidence type="ECO:0000313" key="18">
    <source>
        <dbReference type="EMBL" id="HJB40869.1"/>
    </source>
</evidence>
<evidence type="ECO:0000256" key="12">
    <source>
        <dbReference type="ARBA" id="ARBA00023002"/>
    </source>
</evidence>
<feature type="active site" evidence="16">
    <location>
        <position position="303"/>
    </location>
</feature>
<keyword evidence="9 16" id="KW-0521">NADP</keyword>
<evidence type="ECO:0000256" key="1">
    <source>
        <dbReference type="ARBA" id="ARBA00001974"/>
    </source>
</evidence>
<evidence type="ECO:0000256" key="16">
    <source>
        <dbReference type="HAMAP-Rule" id="MF_00037"/>
    </source>
</evidence>
<dbReference type="InterPro" id="IPR036635">
    <property type="entry name" value="MurB_C_sf"/>
</dbReference>
<name>A0A9D2M4W9_9FIRM</name>
<dbReference type="NCBIfam" id="NF010480">
    <property type="entry name" value="PRK13905.1"/>
    <property type="match status" value="1"/>
</dbReference>
<keyword evidence="5 16" id="KW-0963">Cytoplasm</keyword>
<evidence type="ECO:0000256" key="14">
    <source>
        <dbReference type="ARBA" id="ARBA00023316"/>
    </source>
</evidence>
<dbReference type="Pfam" id="PF01565">
    <property type="entry name" value="FAD_binding_4"/>
    <property type="match status" value="1"/>
</dbReference>
<dbReference type="Proteomes" id="UP000886803">
    <property type="component" value="Unassembled WGS sequence"/>
</dbReference>
<keyword evidence="12 16" id="KW-0560">Oxidoreductase</keyword>
<dbReference type="EC" id="1.3.1.98" evidence="16"/>
<dbReference type="InterPro" id="IPR036318">
    <property type="entry name" value="FAD-bd_PCMH-like_sf"/>
</dbReference>
<evidence type="ECO:0000256" key="11">
    <source>
        <dbReference type="ARBA" id="ARBA00022984"/>
    </source>
</evidence>
<dbReference type="HAMAP" id="MF_00037">
    <property type="entry name" value="MurB"/>
    <property type="match status" value="1"/>
</dbReference>
<dbReference type="PROSITE" id="PS51387">
    <property type="entry name" value="FAD_PCMH"/>
    <property type="match status" value="1"/>
</dbReference>
<evidence type="ECO:0000256" key="3">
    <source>
        <dbReference type="ARBA" id="ARBA00004496"/>
    </source>
</evidence>
<dbReference type="InterPro" id="IPR016166">
    <property type="entry name" value="FAD-bd_PCMH"/>
</dbReference>